<accession>A0ABS3YA44</accession>
<proteinExistence type="predicted"/>
<comment type="caution">
    <text evidence="1">The sequence shown here is derived from an EMBL/GenBank/DDBJ whole genome shotgun (WGS) entry which is preliminary data.</text>
</comment>
<keyword evidence="2" id="KW-1185">Reference proteome</keyword>
<dbReference type="Pfam" id="PF05139">
    <property type="entry name" value="Erythro_esteras"/>
    <property type="match status" value="1"/>
</dbReference>
<gene>
    <name evidence="1" type="ORF">J7I43_04995</name>
</gene>
<dbReference type="RefSeq" id="WP_209143862.1">
    <property type="nucleotide sequence ID" value="NZ_JAGHKP010000001.1"/>
</dbReference>
<organism evidence="1 2">
    <name type="scientific">Chitinophaga chungangae</name>
    <dbReference type="NCBI Taxonomy" id="2821488"/>
    <lineage>
        <taxon>Bacteria</taxon>
        <taxon>Pseudomonadati</taxon>
        <taxon>Bacteroidota</taxon>
        <taxon>Chitinophagia</taxon>
        <taxon>Chitinophagales</taxon>
        <taxon>Chitinophagaceae</taxon>
        <taxon>Chitinophaga</taxon>
    </lineage>
</organism>
<name>A0ABS3YA44_9BACT</name>
<dbReference type="Proteomes" id="UP000679126">
    <property type="component" value="Unassembled WGS sequence"/>
</dbReference>
<dbReference type="CDD" id="cd14728">
    <property type="entry name" value="Ere-like"/>
    <property type="match status" value="1"/>
</dbReference>
<dbReference type="PANTHER" id="PTHR31299:SF0">
    <property type="entry name" value="ESTERASE, PUTATIVE (AFU_ORTHOLOGUE AFUA_1G05850)-RELATED"/>
    <property type="match status" value="1"/>
</dbReference>
<evidence type="ECO:0000313" key="2">
    <source>
        <dbReference type="Proteomes" id="UP000679126"/>
    </source>
</evidence>
<dbReference type="InterPro" id="IPR052036">
    <property type="entry name" value="Hydrolase/PRTase-associated"/>
</dbReference>
<evidence type="ECO:0000313" key="1">
    <source>
        <dbReference type="EMBL" id="MBO9151552.1"/>
    </source>
</evidence>
<protein>
    <submittedName>
        <fullName evidence="1">Erythromycin esterase family protein</fullName>
    </submittedName>
</protein>
<reference evidence="2" key="1">
    <citation type="submission" date="2021-03" db="EMBL/GenBank/DDBJ databases">
        <title>Assistant Professor.</title>
        <authorList>
            <person name="Huq M.A."/>
        </authorList>
    </citation>
    <scope>NUCLEOTIDE SEQUENCE [LARGE SCALE GENOMIC DNA]</scope>
    <source>
        <strain evidence="2">MAH-28</strain>
    </source>
</reference>
<dbReference type="Gene3D" id="3.40.1660.10">
    <property type="entry name" value="EreA-like (biosynthetic domain)"/>
    <property type="match status" value="2"/>
</dbReference>
<dbReference type="InterPro" id="IPR007815">
    <property type="entry name" value="Emycin_Estase"/>
</dbReference>
<dbReference type="EMBL" id="JAGHKP010000001">
    <property type="protein sequence ID" value="MBO9151552.1"/>
    <property type="molecule type" value="Genomic_DNA"/>
</dbReference>
<dbReference type="PANTHER" id="PTHR31299">
    <property type="entry name" value="ESTERASE, PUTATIVE (AFU_ORTHOLOGUE AFUA_1G05850)-RELATED"/>
    <property type="match status" value="1"/>
</dbReference>
<dbReference type="SUPFAM" id="SSF159501">
    <property type="entry name" value="EreA/ChaN-like"/>
    <property type="match status" value="1"/>
</dbReference>
<sequence length="429" mass="48744">MTTGKHASLAYWLLLLFNLSFARPGYGQIGRSAAGHAVPVRSIGPHDTDYADLLPLSEAIGNKRIVMLGELYHGDAAAFQAKARLIRFLHEKMGFNVLAWESDFFALNHGWDAYKSGTISLDSLIYLSIFPVWTQCPEWQQVPQYVKDCAGKNELKLAGFDNRGYSGYGLRHLPAAIRAFLDSVQIPFVKGPSYSDYLKYLKMAPRMAGGKNRRGMDSLVHYTGLIIDQLPVPARQSFYGKLLESQLAFYKMGIYYRSDSIYAKTGKNYPLHDRQMAANLEWLARVKYPDEKIIVWAHNMHIEKGNADSAKHNLYNSMGRYFTKDAALNGQTYILGFTAYQGKGKLMLSRPAEKVTKPHKQSIENWLHRRGYLYAFLDFSKLNKELAGDEAPFFMKTYINAEAKAAWNRYFDGIFFIDEMKPCTEAAVH</sequence>